<keyword evidence="6" id="KW-1185">Reference proteome</keyword>
<comment type="caution">
    <text evidence="5">The sequence shown here is derived from an EMBL/GenBank/DDBJ whole genome shotgun (WGS) entry which is preliminary data.</text>
</comment>
<dbReference type="InterPro" id="IPR055066">
    <property type="entry name" value="AASDHPPT_N"/>
</dbReference>
<dbReference type="Pfam" id="PF01648">
    <property type="entry name" value="ACPS"/>
    <property type="match status" value="1"/>
</dbReference>
<evidence type="ECO:0000259" key="4">
    <source>
        <dbReference type="Pfam" id="PF22624"/>
    </source>
</evidence>
<organism evidence="5 6">
    <name type="scientific">Robiginitalea aurantiaca</name>
    <dbReference type="NCBI Taxonomy" id="3056915"/>
    <lineage>
        <taxon>Bacteria</taxon>
        <taxon>Pseudomonadati</taxon>
        <taxon>Bacteroidota</taxon>
        <taxon>Flavobacteriia</taxon>
        <taxon>Flavobacteriales</taxon>
        <taxon>Flavobacteriaceae</taxon>
        <taxon>Robiginitalea</taxon>
    </lineage>
</organism>
<dbReference type="EMBL" id="JAUDUY010000001">
    <property type="protein sequence ID" value="MDM9630302.1"/>
    <property type="molecule type" value="Genomic_DNA"/>
</dbReference>
<evidence type="ECO:0000256" key="2">
    <source>
        <dbReference type="ARBA" id="ARBA00022679"/>
    </source>
</evidence>
<dbReference type="Pfam" id="PF22624">
    <property type="entry name" value="AASDHPPT_N"/>
    <property type="match status" value="1"/>
</dbReference>
<sequence>MSSLFCQSTEITESGKKKLKQDGGSGILLFKVELKKYYSAIATFLGILDDDELQRAHRYHFLKDKNRFIICRAFLKMALSKTTGTNLSDIRIDTGHNKKPVLSSHPDVFFNVSHSGQYALIAIGDKPVGVDVERVNREFDFSDIKVKIFNPKERQVLDFAADTERQFYEFWTRKEAVLKATGKGIDDDFAQIPATDGFHELESGILGKASDFVVMSFEVDAEHMGAIAIEGRYEEFSWNPLYTPLPIF</sequence>
<proteinExistence type="inferred from homology"/>
<dbReference type="RefSeq" id="WP_289723661.1">
    <property type="nucleotide sequence ID" value="NZ_JAUDUY010000001.1"/>
</dbReference>
<dbReference type="PANTHER" id="PTHR12215:SF10">
    <property type="entry name" value="L-AMINOADIPATE-SEMIALDEHYDE DEHYDROGENASE-PHOSPHOPANTETHEINYL TRANSFERASE"/>
    <property type="match status" value="1"/>
</dbReference>
<dbReference type="InterPro" id="IPR008278">
    <property type="entry name" value="4-PPantetheinyl_Trfase_dom"/>
</dbReference>
<evidence type="ECO:0000259" key="3">
    <source>
        <dbReference type="Pfam" id="PF01648"/>
    </source>
</evidence>
<protein>
    <submittedName>
        <fullName evidence="5">4'-phosphopantetheinyl transferase superfamily protein</fullName>
    </submittedName>
</protein>
<dbReference type="GO" id="GO:0016740">
    <property type="term" value="F:transferase activity"/>
    <property type="evidence" value="ECO:0007669"/>
    <property type="project" value="UniProtKB-KW"/>
</dbReference>
<reference evidence="5" key="1">
    <citation type="submission" date="2023-06" db="EMBL/GenBank/DDBJ databases">
        <title>Robiginitalea aurantiacus sp. nov. and Algoriphagus sediminis sp. nov., isolated from coastal sediment.</title>
        <authorList>
            <person name="Zhou Z.Y."/>
            <person name="An J."/>
            <person name="Jia Y.W."/>
            <person name="Du Z.J."/>
        </authorList>
    </citation>
    <scope>NUCLEOTIDE SEQUENCE</scope>
    <source>
        <strain evidence="5">M39</strain>
    </source>
</reference>
<gene>
    <name evidence="5" type="ORF">QU605_02390</name>
</gene>
<dbReference type="SUPFAM" id="SSF56214">
    <property type="entry name" value="4'-phosphopantetheinyl transferase"/>
    <property type="match status" value="2"/>
</dbReference>
<dbReference type="Gene3D" id="3.90.470.20">
    <property type="entry name" value="4'-phosphopantetheinyl transferase domain"/>
    <property type="match status" value="2"/>
</dbReference>
<dbReference type="Proteomes" id="UP001174839">
    <property type="component" value="Unassembled WGS sequence"/>
</dbReference>
<keyword evidence="2 5" id="KW-0808">Transferase</keyword>
<name>A0ABT7WBK5_9FLAO</name>
<evidence type="ECO:0000256" key="1">
    <source>
        <dbReference type="ARBA" id="ARBA00010990"/>
    </source>
</evidence>
<evidence type="ECO:0000313" key="5">
    <source>
        <dbReference type="EMBL" id="MDM9630302.1"/>
    </source>
</evidence>
<dbReference type="InterPro" id="IPR037143">
    <property type="entry name" value="4-PPantetheinyl_Trfase_dom_sf"/>
</dbReference>
<accession>A0ABT7WBK5</accession>
<evidence type="ECO:0000313" key="6">
    <source>
        <dbReference type="Proteomes" id="UP001174839"/>
    </source>
</evidence>
<comment type="similarity">
    <text evidence="1">Belongs to the P-Pant transferase superfamily. Gsp/Sfp/HetI/AcpT family.</text>
</comment>
<feature type="domain" description="4'-phosphopantetheinyl transferase" evidence="3">
    <location>
        <begin position="127"/>
        <end position="195"/>
    </location>
</feature>
<feature type="domain" description="4'-phosphopantetheinyl transferase N-terminal" evidence="4">
    <location>
        <begin position="42"/>
        <end position="122"/>
    </location>
</feature>
<dbReference type="InterPro" id="IPR050559">
    <property type="entry name" value="P-Pant_transferase_sf"/>
</dbReference>
<dbReference type="PANTHER" id="PTHR12215">
    <property type="entry name" value="PHOSPHOPANTETHEINE TRANSFERASE"/>
    <property type="match status" value="1"/>
</dbReference>